<evidence type="ECO:0000256" key="1">
    <source>
        <dbReference type="SAM" id="MobiDB-lite"/>
    </source>
</evidence>
<dbReference type="SUPFAM" id="SSF52096">
    <property type="entry name" value="ClpP/crotonase"/>
    <property type="match status" value="1"/>
</dbReference>
<dbReference type="GO" id="GO:0006508">
    <property type="term" value="P:proteolysis"/>
    <property type="evidence" value="ECO:0007669"/>
    <property type="project" value="InterPro"/>
</dbReference>
<dbReference type="Proteomes" id="UP001205867">
    <property type="component" value="Unassembled WGS sequence"/>
</dbReference>
<name>A0AAP3AM23_MICLU</name>
<feature type="domain" description="Tail specific protease" evidence="2">
    <location>
        <begin position="44"/>
        <end position="192"/>
    </location>
</feature>
<evidence type="ECO:0000313" key="4">
    <source>
        <dbReference type="Proteomes" id="UP001205867"/>
    </source>
</evidence>
<dbReference type="GO" id="GO:0008236">
    <property type="term" value="F:serine-type peptidase activity"/>
    <property type="evidence" value="ECO:0007669"/>
    <property type="project" value="InterPro"/>
</dbReference>
<dbReference type="InterPro" id="IPR029045">
    <property type="entry name" value="ClpP/crotonase-like_dom_sf"/>
</dbReference>
<organism evidence="3 4">
    <name type="scientific">Micrococcus luteus</name>
    <name type="common">Micrococcus lysodeikticus</name>
    <dbReference type="NCBI Taxonomy" id="1270"/>
    <lineage>
        <taxon>Bacteria</taxon>
        <taxon>Bacillati</taxon>
        <taxon>Actinomycetota</taxon>
        <taxon>Actinomycetes</taxon>
        <taxon>Micrococcales</taxon>
        <taxon>Micrococcaceae</taxon>
        <taxon>Micrococcus</taxon>
    </lineage>
</organism>
<dbReference type="AlphaFoldDB" id="A0AAP3AM23"/>
<proteinExistence type="predicted"/>
<protein>
    <submittedName>
        <fullName evidence="3">S41 family peptidase</fullName>
    </submittedName>
</protein>
<dbReference type="Pfam" id="PF03572">
    <property type="entry name" value="Peptidase_S41"/>
    <property type="match status" value="1"/>
</dbReference>
<feature type="compositionally biased region" description="Basic and acidic residues" evidence="1">
    <location>
        <begin position="180"/>
        <end position="197"/>
    </location>
</feature>
<evidence type="ECO:0000259" key="2">
    <source>
        <dbReference type="Pfam" id="PF03572"/>
    </source>
</evidence>
<feature type="region of interest" description="Disordered" evidence="1">
    <location>
        <begin position="180"/>
        <end position="200"/>
    </location>
</feature>
<dbReference type="RefSeq" id="WP_136803789.1">
    <property type="nucleotide sequence ID" value="NZ_JBQCLW010000027.1"/>
</dbReference>
<evidence type="ECO:0000313" key="3">
    <source>
        <dbReference type="EMBL" id="MCV7629188.1"/>
    </source>
</evidence>
<dbReference type="EMBL" id="JALXKZ020000015">
    <property type="protein sequence ID" value="MCV7629188.1"/>
    <property type="molecule type" value="Genomic_DNA"/>
</dbReference>
<sequence>MPTVTTTDGVSTLSLPALPVASDDPQASEYAMVLADGIDAAAPATCGWVVDVQGNLGGNMWPMLSGVSALLPEGPVMFFRDRAGEDTAVTVQEDGAGTEGMTFVSVGPRTQRDGAPIAVLQDRSTSSSGEAVLAAFRGLPNARSFGQSSSGYGSGNATHVLSDGSRLTLTAAEFVDRGGEVLGDRPVDPDVPIRRDGGGGTDAAQAAAAWLRERGCF</sequence>
<reference evidence="3" key="1">
    <citation type="submission" date="2023-06" db="EMBL/GenBank/DDBJ databases">
        <title>lsaBGC provides a comprehensive framework for evolutionary analysis of biosynthetic gene clusters within focal taxa.</title>
        <authorList>
            <person name="Salamzade R."/>
            <person name="Sandstrom S."/>
            <person name="Kalan L.R."/>
        </authorList>
    </citation>
    <scope>NUCLEOTIDE SEQUENCE</scope>
    <source>
        <strain evidence="3">P3-SID899</strain>
    </source>
</reference>
<gene>
    <name evidence="3" type="ORF">M3A82_007515</name>
</gene>
<dbReference type="InterPro" id="IPR005151">
    <property type="entry name" value="Tail-specific_protease"/>
</dbReference>
<dbReference type="Gene3D" id="3.90.226.10">
    <property type="entry name" value="2-enoyl-CoA Hydratase, Chain A, domain 1"/>
    <property type="match status" value="1"/>
</dbReference>
<comment type="caution">
    <text evidence="3">The sequence shown here is derived from an EMBL/GenBank/DDBJ whole genome shotgun (WGS) entry which is preliminary data.</text>
</comment>
<accession>A0AAP3AM23</accession>